<dbReference type="AlphaFoldDB" id="A0A3B0U673"/>
<organism evidence="1">
    <name type="scientific">hydrothermal vent metagenome</name>
    <dbReference type="NCBI Taxonomy" id="652676"/>
    <lineage>
        <taxon>unclassified sequences</taxon>
        <taxon>metagenomes</taxon>
        <taxon>ecological metagenomes</taxon>
    </lineage>
</organism>
<proteinExistence type="predicted"/>
<accession>A0A3B0U673</accession>
<name>A0A3B0U673_9ZZZZ</name>
<dbReference type="EMBL" id="UOEQ01000538">
    <property type="protein sequence ID" value="VAW24550.1"/>
    <property type="molecule type" value="Genomic_DNA"/>
</dbReference>
<reference evidence="1" key="1">
    <citation type="submission" date="2018-06" db="EMBL/GenBank/DDBJ databases">
        <authorList>
            <person name="Zhirakovskaya E."/>
        </authorList>
    </citation>
    <scope>NUCLEOTIDE SEQUENCE</scope>
</reference>
<sequence length="45" mass="5290">MLDGWVGERYSQRILMIGREFDIRTFAPHGEDFKKNSNTSLDEKT</sequence>
<gene>
    <name evidence="1" type="ORF">MNBD_ALPHA11-665</name>
</gene>
<protein>
    <submittedName>
        <fullName evidence="1">Uncharacterized protein</fullName>
    </submittedName>
</protein>
<evidence type="ECO:0000313" key="1">
    <source>
        <dbReference type="EMBL" id="VAW24550.1"/>
    </source>
</evidence>